<dbReference type="SUPFAM" id="SSF102114">
    <property type="entry name" value="Radical SAM enzymes"/>
    <property type="match status" value="1"/>
</dbReference>
<dbReference type="InterPro" id="IPR006638">
    <property type="entry name" value="Elp3/MiaA/NifB-like_rSAM"/>
</dbReference>
<dbReference type="InterPro" id="IPR007197">
    <property type="entry name" value="rSAM"/>
</dbReference>
<dbReference type="Proteomes" id="UP001332192">
    <property type="component" value="Chromosome"/>
</dbReference>
<keyword evidence="4" id="KW-0408">Iron</keyword>
<dbReference type="InterPro" id="IPR051198">
    <property type="entry name" value="BchE-like"/>
</dbReference>
<organism evidence="7 8">
    <name type="scientific">Carboxydichorda subterranea</name>
    <dbReference type="NCBI Taxonomy" id="3109565"/>
    <lineage>
        <taxon>Bacteria</taxon>
        <taxon>Bacillati</taxon>
        <taxon>Bacillota</taxon>
        <taxon>Limnochordia</taxon>
        <taxon>Limnochordales</taxon>
        <taxon>Geochordaceae</taxon>
        <taxon>Carboxydichorda</taxon>
    </lineage>
</organism>
<feature type="domain" description="Radical SAM core" evidence="6">
    <location>
        <begin position="142"/>
        <end position="382"/>
    </location>
</feature>
<dbReference type="SFLD" id="SFLDS00029">
    <property type="entry name" value="Radical_SAM"/>
    <property type="match status" value="2"/>
</dbReference>
<evidence type="ECO:0000256" key="2">
    <source>
        <dbReference type="ARBA" id="ARBA00022691"/>
    </source>
</evidence>
<dbReference type="RefSeq" id="WP_324717105.1">
    <property type="nucleotide sequence ID" value="NZ_CP141615.1"/>
</dbReference>
<protein>
    <submittedName>
        <fullName evidence="7">Radical SAM protein</fullName>
    </submittedName>
</protein>
<gene>
    <name evidence="7" type="ORF">U7230_02145</name>
</gene>
<reference evidence="7 8" key="1">
    <citation type="journal article" date="2024" name="Front. Microbiol.">
        <title>Novel thermophilic genera Geochorda gen. nov. and Carboxydochorda gen. nov. from the deep terrestrial subsurface reveal the ecophysiological diversity in the class Limnochordia.</title>
        <authorList>
            <person name="Karnachuk O.V."/>
            <person name="Lukina A.P."/>
            <person name="Avakyan M.R."/>
            <person name="Kadnikov V.V."/>
            <person name="Begmatov S."/>
            <person name="Beletsky A.V."/>
            <person name="Vlasova K.G."/>
            <person name="Novikov A.A."/>
            <person name="Shcherbakova V.A."/>
            <person name="Mardanov A.V."/>
            <person name="Ravin N.V."/>
        </authorList>
    </citation>
    <scope>NUCLEOTIDE SEQUENCE [LARGE SCALE GENOMIC DNA]</scope>
    <source>
        <strain evidence="7 8">L945</strain>
    </source>
</reference>
<evidence type="ECO:0000259" key="6">
    <source>
        <dbReference type="PROSITE" id="PS51918"/>
    </source>
</evidence>
<dbReference type="SFLD" id="SFLDG01095">
    <property type="entry name" value="Uncharacterised_Radical_SAM_Su"/>
    <property type="match status" value="1"/>
</dbReference>
<dbReference type="PANTHER" id="PTHR43409:SF4">
    <property type="entry name" value="RADICAL SAM SUPERFAMILY PROTEIN"/>
    <property type="match status" value="1"/>
</dbReference>
<keyword evidence="8" id="KW-1185">Reference proteome</keyword>
<accession>A0ABZ1BZ10</accession>
<evidence type="ECO:0000313" key="7">
    <source>
        <dbReference type="EMBL" id="WRP17835.1"/>
    </source>
</evidence>
<dbReference type="Pfam" id="PF04055">
    <property type="entry name" value="Radical_SAM"/>
    <property type="match status" value="1"/>
</dbReference>
<dbReference type="PROSITE" id="PS51918">
    <property type="entry name" value="RADICAL_SAM"/>
    <property type="match status" value="1"/>
</dbReference>
<dbReference type="Gene3D" id="3.20.20.70">
    <property type="entry name" value="Aldolase class I"/>
    <property type="match status" value="1"/>
</dbReference>
<keyword evidence="2" id="KW-0949">S-adenosyl-L-methionine</keyword>
<evidence type="ECO:0000256" key="5">
    <source>
        <dbReference type="ARBA" id="ARBA00023014"/>
    </source>
</evidence>
<evidence type="ECO:0000313" key="8">
    <source>
        <dbReference type="Proteomes" id="UP001332192"/>
    </source>
</evidence>
<proteinExistence type="predicted"/>
<dbReference type="SMART" id="SM00729">
    <property type="entry name" value="Elp3"/>
    <property type="match status" value="1"/>
</dbReference>
<dbReference type="SFLD" id="SFLDG01082">
    <property type="entry name" value="B12-binding_domain_containing"/>
    <property type="match status" value="1"/>
</dbReference>
<evidence type="ECO:0000256" key="1">
    <source>
        <dbReference type="ARBA" id="ARBA00001966"/>
    </source>
</evidence>
<keyword evidence="5" id="KW-0411">Iron-sulfur</keyword>
<dbReference type="PANTHER" id="PTHR43409">
    <property type="entry name" value="ANAEROBIC MAGNESIUM-PROTOPORPHYRIN IX MONOMETHYL ESTER CYCLASE-RELATED"/>
    <property type="match status" value="1"/>
</dbReference>
<evidence type="ECO:0000256" key="3">
    <source>
        <dbReference type="ARBA" id="ARBA00022723"/>
    </source>
</evidence>
<dbReference type="EMBL" id="CP141615">
    <property type="protein sequence ID" value="WRP17835.1"/>
    <property type="molecule type" value="Genomic_DNA"/>
</dbReference>
<dbReference type="InterPro" id="IPR013785">
    <property type="entry name" value="Aldolase_TIM"/>
</dbReference>
<comment type="cofactor">
    <cofactor evidence="1">
        <name>[4Fe-4S] cluster</name>
        <dbReference type="ChEBI" id="CHEBI:49883"/>
    </cofactor>
</comment>
<dbReference type="InterPro" id="IPR058240">
    <property type="entry name" value="rSAM_sf"/>
</dbReference>
<sequence>MPTSEPLPRGKVLLRDDPLPRGPWARLESDHAIVGEGSRRLFTFDLEGRLLEAFVDGVGYRRGLDNRFLERRRLPGAPGLSRRLRRHLSAAEARDVVDLACRTAARAREGGYPAVPALDFDALEDDARRFAAVYRPIGILPPDQYLSIVVQLTSGCWYNRCTFCTFYRDRRFEVRSPEALRRHIQEVKAFFGAGLLRRHTVFLGDANALVLPAARLVDALAAVREALDGREVFGFLDAFSGRRKQAPQWAELGEAGLRRVYVGAESGSDGVLRFLDKPGTAADVLANVRAMKEGGIGVGLILLLGAGGRAFAQEHVRQSIALVNAAGLGRGDQLLLSPLVIPQQAPYARLAAQAGIEPLSPAEVRQQAEAILSGVRLGRGARWSYYFVEEFLY</sequence>
<keyword evidence="3" id="KW-0479">Metal-binding</keyword>
<name>A0ABZ1BZ10_9FIRM</name>
<evidence type="ECO:0000256" key="4">
    <source>
        <dbReference type="ARBA" id="ARBA00023004"/>
    </source>
</evidence>